<dbReference type="Pfam" id="PF01693">
    <property type="entry name" value="Cauli_VI"/>
    <property type="match status" value="1"/>
</dbReference>
<evidence type="ECO:0000256" key="5">
    <source>
        <dbReference type="ARBA" id="ARBA00017721"/>
    </source>
</evidence>
<organism evidence="12 13">
    <name type="scientific">Entamoeba invadens IP1</name>
    <dbReference type="NCBI Taxonomy" id="370355"/>
    <lineage>
        <taxon>Eukaryota</taxon>
        <taxon>Amoebozoa</taxon>
        <taxon>Evosea</taxon>
        <taxon>Archamoebae</taxon>
        <taxon>Mastigamoebida</taxon>
        <taxon>Entamoebidae</taxon>
        <taxon>Entamoeba</taxon>
    </lineage>
</organism>
<sequence length="172" mass="19606">MPKKSQSKVYVVFEGRVRGLYATWAECDAQVKGFSGAKYKSYPSREDAEEAYIKHIDKFPIAKEDKRAPPEVHNQTAELKAAITEILHRSVSSNTALGLFYKEIKSIKGLYKSDTNELIVPGEESIDLYKKGFQYLEERHLLELGYKLYPTSTYANALQEIDKDSLYIVPCN</sequence>
<keyword evidence="9" id="KW-0378">Hydrolase</keyword>
<reference evidence="12 13" key="1">
    <citation type="submission" date="2012-10" db="EMBL/GenBank/DDBJ databases">
        <authorList>
            <person name="Zafar N."/>
            <person name="Inman J."/>
            <person name="Hall N."/>
            <person name="Lorenzi H."/>
            <person name="Caler E."/>
        </authorList>
    </citation>
    <scope>NUCLEOTIDE SEQUENCE [LARGE SCALE GENOMIC DNA]</scope>
    <source>
        <strain evidence="12 13">IP1</strain>
    </source>
</reference>
<dbReference type="EC" id="3.1.26.4" evidence="4"/>
<evidence type="ECO:0000256" key="8">
    <source>
        <dbReference type="ARBA" id="ARBA00022759"/>
    </source>
</evidence>
<dbReference type="OMA" id="EEAYIKH"/>
<evidence type="ECO:0000256" key="2">
    <source>
        <dbReference type="ARBA" id="ARBA00004065"/>
    </source>
</evidence>
<protein>
    <recommendedName>
        <fullName evidence="5">Ribonuclease H</fullName>
        <ecNumber evidence="4">3.1.26.4</ecNumber>
    </recommendedName>
</protein>
<evidence type="ECO:0000259" key="11">
    <source>
        <dbReference type="Pfam" id="PF01693"/>
    </source>
</evidence>
<comment type="function">
    <text evidence="2">Endonuclease that specifically degrades the RNA of RNA-DNA hybrids.</text>
</comment>
<evidence type="ECO:0000313" key="13">
    <source>
        <dbReference type="Proteomes" id="UP000014680"/>
    </source>
</evidence>
<comment type="cofactor">
    <cofactor evidence="1">
        <name>Mg(2+)</name>
        <dbReference type="ChEBI" id="CHEBI:18420"/>
    </cofactor>
</comment>
<dbReference type="GeneID" id="14891245"/>
<dbReference type="RefSeq" id="XP_004259017.1">
    <property type="nucleotide sequence ID" value="XM_004258969.1"/>
</dbReference>
<evidence type="ECO:0000256" key="3">
    <source>
        <dbReference type="ARBA" id="ARBA00005300"/>
    </source>
</evidence>
<evidence type="ECO:0000313" key="12">
    <source>
        <dbReference type="EMBL" id="ELP92246.1"/>
    </source>
</evidence>
<dbReference type="FunFam" id="3.40.970.10:FF:000002">
    <property type="entry name" value="Ribonuclease H"/>
    <property type="match status" value="1"/>
</dbReference>
<evidence type="ECO:0000256" key="7">
    <source>
        <dbReference type="ARBA" id="ARBA00022723"/>
    </source>
</evidence>
<dbReference type="VEuPathDB" id="AmoebaDB:EIN_118200"/>
<keyword evidence="6" id="KW-0540">Nuclease</keyword>
<comment type="similarity">
    <text evidence="3">Belongs to the RNase H family.</text>
</comment>
<dbReference type="InterPro" id="IPR011320">
    <property type="entry name" value="RNase_H1_N"/>
</dbReference>
<dbReference type="GO" id="GO:0004523">
    <property type="term" value="F:RNA-DNA hybrid ribonuclease activity"/>
    <property type="evidence" value="ECO:0007669"/>
    <property type="project" value="UniProtKB-EC"/>
</dbReference>
<evidence type="ECO:0000256" key="10">
    <source>
        <dbReference type="ARBA" id="ARBA00022842"/>
    </source>
</evidence>
<dbReference type="AlphaFoldDB" id="L7FNQ0"/>
<dbReference type="Gene3D" id="3.40.970.10">
    <property type="entry name" value="Ribonuclease H1, N-terminal domain"/>
    <property type="match status" value="1"/>
</dbReference>
<evidence type="ECO:0000256" key="1">
    <source>
        <dbReference type="ARBA" id="ARBA00001946"/>
    </source>
</evidence>
<keyword evidence="7" id="KW-0479">Metal-binding</keyword>
<keyword evidence="13" id="KW-1185">Reference proteome</keyword>
<gene>
    <name evidence="12" type="ORF">EIN_118200</name>
</gene>
<proteinExistence type="inferred from homology"/>
<evidence type="ECO:0000256" key="4">
    <source>
        <dbReference type="ARBA" id="ARBA00012180"/>
    </source>
</evidence>
<keyword evidence="8" id="KW-0255">Endonuclease</keyword>
<accession>L7FNQ0</accession>
<dbReference type="GO" id="GO:0046872">
    <property type="term" value="F:metal ion binding"/>
    <property type="evidence" value="ECO:0007669"/>
    <property type="project" value="UniProtKB-KW"/>
</dbReference>
<dbReference type="EMBL" id="KB206391">
    <property type="protein sequence ID" value="ELP92246.1"/>
    <property type="molecule type" value="Genomic_DNA"/>
</dbReference>
<dbReference type="Proteomes" id="UP000014680">
    <property type="component" value="Unassembled WGS sequence"/>
</dbReference>
<dbReference type="InterPro" id="IPR037056">
    <property type="entry name" value="RNase_H1_N_sf"/>
</dbReference>
<keyword evidence="10" id="KW-0460">Magnesium</keyword>
<evidence type="ECO:0000256" key="9">
    <source>
        <dbReference type="ARBA" id="ARBA00022801"/>
    </source>
</evidence>
<dbReference type="KEGG" id="eiv:EIN_118200"/>
<dbReference type="SUPFAM" id="SSF55658">
    <property type="entry name" value="L9 N-domain-like"/>
    <property type="match status" value="1"/>
</dbReference>
<dbReference type="OrthoDB" id="407198at2759"/>
<evidence type="ECO:0000256" key="6">
    <source>
        <dbReference type="ARBA" id="ARBA00022722"/>
    </source>
</evidence>
<name>L7FNQ0_ENTIV</name>
<feature type="domain" description="Ribonuclease H1 N-terminal" evidence="11">
    <location>
        <begin position="8"/>
        <end position="50"/>
    </location>
</feature>
<dbReference type="InterPro" id="IPR009027">
    <property type="entry name" value="Ribosomal_bL9/RNase_H1_N"/>
</dbReference>